<dbReference type="InterPro" id="IPR011460">
    <property type="entry name" value="Lcl_C"/>
</dbReference>
<feature type="region of interest" description="Disordered" evidence="1">
    <location>
        <begin position="1"/>
        <end position="44"/>
    </location>
</feature>
<dbReference type="EMBL" id="UINC01059201">
    <property type="protein sequence ID" value="SVB82346.1"/>
    <property type="molecule type" value="Genomic_DNA"/>
</dbReference>
<feature type="compositionally biased region" description="Basic and acidic residues" evidence="1">
    <location>
        <begin position="1"/>
        <end position="26"/>
    </location>
</feature>
<proteinExistence type="predicted"/>
<feature type="non-terminal residue" evidence="3">
    <location>
        <position position="224"/>
    </location>
</feature>
<dbReference type="Pfam" id="PF07603">
    <property type="entry name" value="Lcl_C"/>
    <property type="match status" value="1"/>
</dbReference>
<feature type="region of interest" description="Disordered" evidence="1">
    <location>
        <begin position="173"/>
        <end position="224"/>
    </location>
</feature>
<accession>A0A382H4Y0</accession>
<sequence length="224" mass="24549">MADTEPSEKVESLSDEKAEPSAEKKTAPAKKPTPELKPFVDNGNGTVTDPNTGLVWKKTDAWLDTHKFYTWQAHRDYVDEVNKEKFAGYDNWRIPSKSEAVTLVDKTGGKQCEDKNGTMFPIDPIFDAGCVSNTWILECSDEKIIRFDLKIGIDTAYPGKDVWGSVRLVSKPGETSAKIGEEPDSPKPEVQKEKPTGDAPAPSSVSTAKAKPAGSVPRPVKRDV</sequence>
<gene>
    <name evidence="3" type="ORF">METZ01_LOCUS235200</name>
</gene>
<organism evidence="3">
    <name type="scientific">marine metagenome</name>
    <dbReference type="NCBI Taxonomy" id="408172"/>
    <lineage>
        <taxon>unclassified sequences</taxon>
        <taxon>metagenomes</taxon>
        <taxon>ecological metagenomes</taxon>
    </lineage>
</organism>
<evidence type="ECO:0000256" key="1">
    <source>
        <dbReference type="SAM" id="MobiDB-lite"/>
    </source>
</evidence>
<name>A0A382H4Y0_9ZZZZ</name>
<evidence type="ECO:0000259" key="2">
    <source>
        <dbReference type="Pfam" id="PF07603"/>
    </source>
</evidence>
<feature type="compositionally biased region" description="Basic and acidic residues" evidence="1">
    <location>
        <begin position="179"/>
        <end position="196"/>
    </location>
</feature>
<reference evidence="3" key="1">
    <citation type="submission" date="2018-05" db="EMBL/GenBank/DDBJ databases">
        <authorList>
            <person name="Lanie J.A."/>
            <person name="Ng W.-L."/>
            <person name="Kazmierczak K.M."/>
            <person name="Andrzejewski T.M."/>
            <person name="Davidsen T.M."/>
            <person name="Wayne K.J."/>
            <person name="Tettelin H."/>
            <person name="Glass J.I."/>
            <person name="Rusch D."/>
            <person name="Podicherti R."/>
            <person name="Tsui H.-C.T."/>
            <person name="Winkler M.E."/>
        </authorList>
    </citation>
    <scope>NUCLEOTIDE SEQUENCE</scope>
</reference>
<feature type="domain" description="Lcl C-terminal" evidence="2">
    <location>
        <begin position="45"/>
        <end position="168"/>
    </location>
</feature>
<dbReference type="AlphaFoldDB" id="A0A382H4Y0"/>
<evidence type="ECO:0000313" key="3">
    <source>
        <dbReference type="EMBL" id="SVB82346.1"/>
    </source>
</evidence>
<protein>
    <recommendedName>
        <fullName evidence="2">Lcl C-terminal domain-containing protein</fullName>
    </recommendedName>
</protein>